<proteinExistence type="predicted"/>
<sequence length="543" mass="60044">MQADDVVQLVSGRTQGAKKFIRPLMRKMISRLFTDEPSAPPFEEASETVAEEVREEADNESNAEAGQHGLCEKFCRAALVHIFFLLLILAITFNWSAAGSAVARKTCLSYNKSTDPFCVAWNKTSWNRTLSLDGMLTRHHRHKHQRSEAEDAAELYLFYQGLIAFVPPSILVLFLASCCDEFSTFKIPLLISITGSVVTTIANLVSSLYPKAPLFYDILTPLAETLCGGLPLALMCVYVHVAANVSRAKRTVTFFLLQVVFMFAFAVGRLVAILVVAQWHDCLPIFAIAIFFFGTCMLYSIFFVHDVVLDASEDEPREHRRHRGGHGARSDPVLLSTRLFSHHHLFSSVRGLVQQRVRGTRYELVFLIVVIFSLVATTRSSVSSFFLDADPDNAILDSVIIILTLLIVMPVFVLIVRMIPIDSNYTITFIGLLFLTIGQSLQFATNSPALGHVRQVLHTISNIAPAGIRAHVATLVEKKDLGKVYGVVAACESVAPLVGSVFRKFVGHGLGQLPFLVLTGGFVIFLGVSHFKDRRSDRAQLAA</sequence>
<dbReference type="GeneID" id="100899566"/>
<organism evidence="6 7">
    <name type="scientific">Galendromus occidentalis</name>
    <name type="common">western predatory mite</name>
    <dbReference type="NCBI Taxonomy" id="34638"/>
    <lineage>
        <taxon>Eukaryota</taxon>
        <taxon>Metazoa</taxon>
        <taxon>Ecdysozoa</taxon>
        <taxon>Arthropoda</taxon>
        <taxon>Chelicerata</taxon>
        <taxon>Arachnida</taxon>
        <taxon>Acari</taxon>
        <taxon>Parasitiformes</taxon>
        <taxon>Mesostigmata</taxon>
        <taxon>Gamasina</taxon>
        <taxon>Phytoseioidea</taxon>
        <taxon>Phytoseiidae</taxon>
        <taxon>Typhlodrominae</taxon>
        <taxon>Galendromus</taxon>
    </lineage>
</organism>
<keyword evidence="4 5" id="KW-0472">Membrane</keyword>
<keyword evidence="2 5" id="KW-0812">Transmembrane</keyword>
<dbReference type="AlphaFoldDB" id="A0AAJ6QUZ9"/>
<name>A0AAJ6QUZ9_9ACAR</name>
<evidence type="ECO:0000256" key="2">
    <source>
        <dbReference type="ARBA" id="ARBA00022692"/>
    </source>
</evidence>
<feature type="transmembrane region" description="Helical" evidence="5">
    <location>
        <begin position="394"/>
        <end position="416"/>
    </location>
</feature>
<dbReference type="Proteomes" id="UP000694867">
    <property type="component" value="Unplaced"/>
</dbReference>
<protein>
    <submittedName>
        <fullName evidence="7">Uncharacterized protein LOC100899566</fullName>
    </submittedName>
</protein>
<dbReference type="GO" id="GO:0022857">
    <property type="term" value="F:transmembrane transporter activity"/>
    <property type="evidence" value="ECO:0007669"/>
    <property type="project" value="TreeGrafter"/>
</dbReference>
<accession>A0AAJ6QUZ9</accession>
<feature type="transmembrane region" description="Helical" evidence="5">
    <location>
        <begin position="513"/>
        <end position="531"/>
    </location>
</feature>
<dbReference type="SUPFAM" id="SSF103473">
    <property type="entry name" value="MFS general substrate transporter"/>
    <property type="match status" value="1"/>
</dbReference>
<comment type="subcellular location">
    <subcellularLocation>
        <location evidence="1">Membrane</location>
        <topology evidence="1">Multi-pass membrane protein</topology>
    </subcellularLocation>
</comment>
<keyword evidence="3 5" id="KW-1133">Transmembrane helix</keyword>
<evidence type="ECO:0000256" key="3">
    <source>
        <dbReference type="ARBA" id="ARBA00022989"/>
    </source>
</evidence>
<feature type="transmembrane region" description="Helical" evidence="5">
    <location>
        <begin position="156"/>
        <end position="175"/>
    </location>
</feature>
<evidence type="ECO:0000313" key="7">
    <source>
        <dbReference type="RefSeq" id="XP_003744973.1"/>
    </source>
</evidence>
<evidence type="ECO:0000256" key="4">
    <source>
        <dbReference type="ARBA" id="ARBA00023136"/>
    </source>
</evidence>
<evidence type="ECO:0000313" key="6">
    <source>
        <dbReference type="Proteomes" id="UP000694867"/>
    </source>
</evidence>
<dbReference type="InterPro" id="IPR036259">
    <property type="entry name" value="MFS_trans_sf"/>
</dbReference>
<feature type="transmembrane region" description="Helical" evidence="5">
    <location>
        <begin position="364"/>
        <end position="382"/>
    </location>
</feature>
<evidence type="ECO:0000256" key="1">
    <source>
        <dbReference type="ARBA" id="ARBA00004141"/>
    </source>
</evidence>
<reference evidence="7" key="1">
    <citation type="submission" date="2025-08" db="UniProtKB">
        <authorList>
            <consortium name="RefSeq"/>
        </authorList>
    </citation>
    <scope>IDENTIFICATION</scope>
</reference>
<dbReference type="KEGG" id="goe:100899566"/>
<dbReference type="Gene3D" id="1.20.1250.20">
    <property type="entry name" value="MFS general substrate transporter like domains"/>
    <property type="match status" value="1"/>
</dbReference>
<feature type="transmembrane region" description="Helical" evidence="5">
    <location>
        <begin position="425"/>
        <end position="444"/>
    </location>
</feature>
<feature type="transmembrane region" description="Helical" evidence="5">
    <location>
        <begin position="283"/>
        <end position="304"/>
    </location>
</feature>
<feature type="transmembrane region" description="Helical" evidence="5">
    <location>
        <begin position="253"/>
        <end position="277"/>
    </location>
</feature>
<keyword evidence="6" id="KW-1185">Reference proteome</keyword>
<evidence type="ECO:0000256" key="5">
    <source>
        <dbReference type="SAM" id="Phobius"/>
    </source>
</evidence>
<feature type="transmembrane region" description="Helical" evidence="5">
    <location>
        <begin position="218"/>
        <end position="241"/>
    </location>
</feature>
<feature type="transmembrane region" description="Helical" evidence="5">
    <location>
        <begin position="77"/>
        <end position="95"/>
    </location>
</feature>
<dbReference type="PANTHER" id="PTHR23507">
    <property type="entry name" value="ZGC:174356"/>
    <property type="match status" value="1"/>
</dbReference>
<dbReference type="PANTHER" id="PTHR23507:SF1">
    <property type="entry name" value="FI18259P1-RELATED"/>
    <property type="match status" value="1"/>
</dbReference>
<dbReference type="GO" id="GO:0016020">
    <property type="term" value="C:membrane"/>
    <property type="evidence" value="ECO:0007669"/>
    <property type="project" value="UniProtKB-SubCell"/>
</dbReference>
<gene>
    <name evidence="7" type="primary">LOC100899566</name>
</gene>
<feature type="transmembrane region" description="Helical" evidence="5">
    <location>
        <begin position="187"/>
        <end position="206"/>
    </location>
</feature>
<dbReference type="RefSeq" id="XP_003744973.1">
    <property type="nucleotide sequence ID" value="XM_003744925.2"/>
</dbReference>